<name>A0ABP9D477_9ACTN</name>
<dbReference type="InterPro" id="IPR012349">
    <property type="entry name" value="Split_barrel_FMN-bd"/>
</dbReference>
<proteinExistence type="predicted"/>
<keyword evidence="2" id="KW-1185">Reference proteome</keyword>
<gene>
    <name evidence="1" type="ORF">GCM10023353_36280</name>
</gene>
<accession>A0ABP9D477</accession>
<evidence type="ECO:0008006" key="3">
    <source>
        <dbReference type="Google" id="ProtNLM"/>
    </source>
</evidence>
<evidence type="ECO:0000313" key="2">
    <source>
        <dbReference type="Proteomes" id="UP001500839"/>
    </source>
</evidence>
<evidence type="ECO:0000313" key="1">
    <source>
        <dbReference type="EMBL" id="GAA4824093.1"/>
    </source>
</evidence>
<protein>
    <recommendedName>
        <fullName evidence="3">DUF385 domain-containing protein</fullName>
    </recommendedName>
</protein>
<comment type="caution">
    <text evidence="1">The sequence shown here is derived from an EMBL/GenBank/DDBJ whole genome shotgun (WGS) entry which is preliminary data.</text>
</comment>
<dbReference type="EMBL" id="BAABKQ010000001">
    <property type="protein sequence ID" value="GAA4824093.1"/>
    <property type="molecule type" value="Genomic_DNA"/>
</dbReference>
<reference evidence="2" key="1">
    <citation type="journal article" date="2019" name="Int. J. Syst. Evol. Microbiol.">
        <title>The Global Catalogue of Microorganisms (GCM) 10K type strain sequencing project: providing services to taxonomists for standard genome sequencing and annotation.</title>
        <authorList>
            <consortium name="The Broad Institute Genomics Platform"/>
            <consortium name="The Broad Institute Genome Sequencing Center for Infectious Disease"/>
            <person name="Wu L."/>
            <person name="Ma J."/>
        </authorList>
    </citation>
    <scope>NUCLEOTIDE SEQUENCE [LARGE SCALE GENOMIC DNA]</scope>
    <source>
        <strain evidence="2">JCM 18542</strain>
    </source>
</reference>
<sequence length="149" mass="16449">MAVAFNAANRLVVPLLRSPVHRVVSGRLMVVSYTGAKSGRSFAIPVAYYAFSPDEVWAFGARTGWMSNFRLSRPVSLRLRGRDYRAEGLLVDNRTEVSDLVIELVERGVTSASQDPFLGLPKGRIPTRAEADAAADRARIVRFALDEQL</sequence>
<dbReference type="Proteomes" id="UP001500839">
    <property type="component" value="Unassembled WGS sequence"/>
</dbReference>
<organism evidence="1 2">
    <name type="scientific">Tomitella cavernea</name>
    <dbReference type="NCBI Taxonomy" id="1387982"/>
    <lineage>
        <taxon>Bacteria</taxon>
        <taxon>Bacillati</taxon>
        <taxon>Actinomycetota</taxon>
        <taxon>Actinomycetes</taxon>
        <taxon>Mycobacteriales</taxon>
        <taxon>Tomitella</taxon>
    </lineage>
</organism>
<dbReference type="Gene3D" id="2.30.110.10">
    <property type="entry name" value="Electron Transport, Fmn-binding Protein, Chain A"/>
    <property type="match status" value="1"/>
</dbReference>